<name>S7PTC8_GLOTA</name>
<proteinExistence type="predicted"/>
<dbReference type="OMA" id="DPMECLP"/>
<feature type="compositionally biased region" description="Basic residues" evidence="1">
    <location>
        <begin position="22"/>
        <end position="37"/>
    </location>
</feature>
<evidence type="ECO:0000313" key="3">
    <source>
        <dbReference type="Proteomes" id="UP000030669"/>
    </source>
</evidence>
<feature type="region of interest" description="Disordered" evidence="1">
    <location>
        <begin position="1"/>
        <end position="51"/>
    </location>
</feature>
<protein>
    <submittedName>
        <fullName evidence="2">Uncharacterized protein</fullName>
    </submittedName>
</protein>
<evidence type="ECO:0000313" key="2">
    <source>
        <dbReference type="EMBL" id="EPQ50673.1"/>
    </source>
</evidence>
<dbReference type="GeneID" id="19309918"/>
<dbReference type="EMBL" id="KB469314">
    <property type="protein sequence ID" value="EPQ50673.1"/>
    <property type="molecule type" value="Genomic_DNA"/>
</dbReference>
<organism evidence="2 3">
    <name type="scientific">Gloeophyllum trabeum (strain ATCC 11539 / FP-39264 / Madison 617)</name>
    <name type="common">Brown rot fungus</name>
    <dbReference type="NCBI Taxonomy" id="670483"/>
    <lineage>
        <taxon>Eukaryota</taxon>
        <taxon>Fungi</taxon>
        <taxon>Dikarya</taxon>
        <taxon>Basidiomycota</taxon>
        <taxon>Agaricomycotina</taxon>
        <taxon>Agaricomycetes</taxon>
        <taxon>Gloeophyllales</taxon>
        <taxon>Gloeophyllaceae</taxon>
        <taxon>Gloeophyllum</taxon>
    </lineage>
</organism>
<dbReference type="eggNOG" id="ENOG502SYIZ">
    <property type="taxonomic scope" value="Eukaryota"/>
</dbReference>
<keyword evidence="3" id="KW-1185">Reference proteome</keyword>
<dbReference type="OrthoDB" id="3256283at2759"/>
<dbReference type="AlphaFoldDB" id="S7PTC8"/>
<dbReference type="HOGENOM" id="CLU_1057884_0_0_1"/>
<accession>S7PTC8</accession>
<dbReference type="Proteomes" id="UP000030669">
    <property type="component" value="Unassembled WGS sequence"/>
</dbReference>
<gene>
    <name evidence="2" type="ORF">GLOTRDRAFT_96917</name>
</gene>
<feature type="compositionally biased region" description="Basic residues" evidence="1">
    <location>
        <begin position="1"/>
        <end position="11"/>
    </location>
</feature>
<sequence length="263" mass="29650">MTKRVTRKKSRASGVSSPAKPTARRPAGRTRKTPKSRGAREASEEAEQGASSIFSGNMDLYSCELESLKEAYLPDGAETATVRYKEVYEKIWELQLRHEYSARIFLDGDQGRFRTDTIFDPISKDEYEISIIHIEMEDPLTFSEDERALLPAPELSPPRGAGMSGRTSTRFGYCGVSDAEGVFKMQRVWVGEGGEELFEGYFSLDVTYSYTWIMAGHGPEVAYKMPFWAVRARRDQLGEEIGLGPVFLESEEPNIGWKWSVDT</sequence>
<evidence type="ECO:0000256" key="1">
    <source>
        <dbReference type="SAM" id="MobiDB-lite"/>
    </source>
</evidence>
<reference evidence="2 3" key="1">
    <citation type="journal article" date="2012" name="Science">
        <title>The Paleozoic origin of enzymatic lignin decomposition reconstructed from 31 fungal genomes.</title>
        <authorList>
            <person name="Floudas D."/>
            <person name="Binder M."/>
            <person name="Riley R."/>
            <person name="Barry K."/>
            <person name="Blanchette R.A."/>
            <person name="Henrissat B."/>
            <person name="Martinez A.T."/>
            <person name="Otillar R."/>
            <person name="Spatafora J.W."/>
            <person name="Yadav J.S."/>
            <person name="Aerts A."/>
            <person name="Benoit I."/>
            <person name="Boyd A."/>
            <person name="Carlson A."/>
            <person name="Copeland A."/>
            <person name="Coutinho P.M."/>
            <person name="de Vries R.P."/>
            <person name="Ferreira P."/>
            <person name="Findley K."/>
            <person name="Foster B."/>
            <person name="Gaskell J."/>
            <person name="Glotzer D."/>
            <person name="Gorecki P."/>
            <person name="Heitman J."/>
            <person name="Hesse C."/>
            <person name="Hori C."/>
            <person name="Igarashi K."/>
            <person name="Jurgens J.A."/>
            <person name="Kallen N."/>
            <person name="Kersten P."/>
            <person name="Kohler A."/>
            <person name="Kuees U."/>
            <person name="Kumar T.K.A."/>
            <person name="Kuo A."/>
            <person name="LaButti K."/>
            <person name="Larrondo L.F."/>
            <person name="Lindquist E."/>
            <person name="Ling A."/>
            <person name="Lombard V."/>
            <person name="Lucas S."/>
            <person name="Lundell T."/>
            <person name="Martin R."/>
            <person name="McLaughlin D.J."/>
            <person name="Morgenstern I."/>
            <person name="Morin E."/>
            <person name="Murat C."/>
            <person name="Nagy L.G."/>
            <person name="Nolan M."/>
            <person name="Ohm R.A."/>
            <person name="Patyshakuliyeva A."/>
            <person name="Rokas A."/>
            <person name="Ruiz-Duenas F.J."/>
            <person name="Sabat G."/>
            <person name="Salamov A."/>
            <person name="Samejima M."/>
            <person name="Schmutz J."/>
            <person name="Slot J.C."/>
            <person name="St John F."/>
            <person name="Stenlid J."/>
            <person name="Sun H."/>
            <person name="Sun S."/>
            <person name="Syed K."/>
            <person name="Tsang A."/>
            <person name="Wiebenga A."/>
            <person name="Young D."/>
            <person name="Pisabarro A."/>
            <person name="Eastwood D.C."/>
            <person name="Martin F."/>
            <person name="Cullen D."/>
            <person name="Grigoriev I.V."/>
            <person name="Hibbett D.S."/>
        </authorList>
    </citation>
    <scope>NUCLEOTIDE SEQUENCE [LARGE SCALE GENOMIC DNA]</scope>
    <source>
        <strain evidence="2 3">ATCC 11539</strain>
    </source>
</reference>
<dbReference type="KEGG" id="gtr:GLOTRDRAFT_96917"/>
<dbReference type="RefSeq" id="XP_007870933.1">
    <property type="nucleotide sequence ID" value="XM_007872742.1"/>
</dbReference>